<protein>
    <submittedName>
        <fullName evidence="3">Uncharacterized protein</fullName>
    </submittedName>
</protein>
<accession>A0ABT5B3D4</accession>
<dbReference type="EMBL" id="JAQNDN010000004">
    <property type="protein sequence ID" value="MDC0668623.1"/>
    <property type="molecule type" value="Genomic_DNA"/>
</dbReference>
<name>A0ABT5B3D4_9BACT</name>
<dbReference type="RefSeq" id="WP_271997933.1">
    <property type="nucleotide sequence ID" value="NZ_JAQNDN010000004.1"/>
</dbReference>
<comment type="caution">
    <text evidence="3">The sequence shown here is derived from an EMBL/GenBank/DDBJ whole genome shotgun (WGS) entry which is preliminary data.</text>
</comment>
<keyword evidence="4" id="KW-1185">Reference proteome</keyword>
<organism evidence="3 4">
    <name type="scientific">Nannocystis radixulma</name>
    <dbReference type="NCBI Taxonomy" id="2995305"/>
    <lineage>
        <taxon>Bacteria</taxon>
        <taxon>Pseudomonadati</taxon>
        <taxon>Myxococcota</taxon>
        <taxon>Polyangia</taxon>
        <taxon>Nannocystales</taxon>
        <taxon>Nannocystaceae</taxon>
        <taxon>Nannocystis</taxon>
    </lineage>
</organism>
<evidence type="ECO:0000313" key="3">
    <source>
        <dbReference type="EMBL" id="MDC0668623.1"/>
    </source>
</evidence>
<dbReference type="Proteomes" id="UP001217838">
    <property type="component" value="Unassembled WGS sequence"/>
</dbReference>
<feature type="region of interest" description="Disordered" evidence="1">
    <location>
        <begin position="91"/>
        <end position="112"/>
    </location>
</feature>
<proteinExistence type="predicted"/>
<reference evidence="3 4" key="1">
    <citation type="submission" date="2022-11" db="EMBL/GenBank/DDBJ databases">
        <title>Minimal conservation of predation-associated metabolite biosynthetic gene clusters underscores biosynthetic potential of Myxococcota including descriptions for ten novel species: Archangium lansinium sp. nov., Myxococcus landrumus sp. nov., Nannocystis bai.</title>
        <authorList>
            <person name="Ahearne A."/>
            <person name="Stevens C."/>
            <person name="Dowd S."/>
        </authorList>
    </citation>
    <scope>NUCLEOTIDE SEQUENCE [LARGE SCALE GENOMIC DNA]</scope>
    <source>
        <strain evidence="3 4">NCELM</strain>
    </source>
</reference>
<keyword evidence="2" id="KW-1133">Transmembrane helix</keyword>
<feature type="region of interest" description="Disordered" evidence="1">
    <location>
        <begin position="147"/>
        <end position="172"/>
    </location>
</feature>
<keyword evidence="2" id="KW-0812">Transmembrane</keyword>
<gene>
    <name evidence="3" type="ORF">POL58_12775</name>
</gene>
<evidence type="ECO:0000313" key="4">
    <source>
        <dbReference type="Proteomes" id="UP001217838"/>
    </source>
</evidence>
<keyword evidence="2" id="KW-0472">Membrane</keyword>
<sequence length="272" mass="29156">MSTRELVAAFRSTERPSEAAKERMARALAAAVPAPRAATVIPLRPPRRRGRTMPSGWLAVAAALLLIGASSYWLVSTQQRQAKGPADLLMAPQDADPTGGTALPRQVEPERATKPVIKEEAASVPDDRPVMPVPEAASELAETIVEATPRKPTRSQPRPPAAERTPVGQEPQSDPVLAELVLIQKIKDALDAAQPAAALAAIEAHARDFARGSLAEEREALRVVALCDAGERARGERAREAFLRAYPRSAYRERVRAACPIAAPPETTTTID</sequence>
<evidence type="ECO:0000256" key="1">
    <source>
        <dbReference type="SAM" id="MobiDB-lite"/>
    </source>
</evidence>
<evidence type="ECO:0000256" key="2">
    <source>
        <dbReference type="SAM" id="Phobius"/>
    </source>
</evidence>
<feature type="transmembrane region" description="Helical" evidence="2">
    <location>
        <begin position="56"/>
        <end position="75"/>
    </location>
</feature>